<evidence type="ECO:0000313" key="1">
    <source>
        <dbReference type="EMBL" id="PRD40557.1"/>
    </source>
</evidence>
<evidence type="ECO:0008006" key="3">
    <source>
        <dbReference type="Google" id="ProtNLM"/>
    </source>
</evidence>
<gene>
    <name evidence="1" type="ORF">C5748_26340</name>
</gene>
<dbReference type="EMBL" id="PVBR01000041">
    <property type="protein sequence ID" value="PRD40557.1"/>
    <property type="molecule type" value="Genomic_DNA"/>
</dbReference>
<proteinExistence type="predicted"/>
<comment type="caution">
    <text evidence="1">The sequence shown here is derived from an EMBL/GenBank/DDBJ whole genome shotgun (WGS) entry which is preliminary data.</text>
</comment>
<dbReference type="Pfam" id="PF07751">
    <property type="entry name" value="Abi_2"/>
    <property type="match status" value="1"/>
</dbReference>
<sequence>MAESQVPYPYTQPQLQAIRASISEPRFATYLSKGGNHEAYALALYLYNARLAKAFLYPLNVVEVTLRNAVDEVLVATFQQNWHQTEAFRSDTLTVEGLATLNKAIQRAGPNASRDQVIATLTFDFWSNLFRSDYGSLWRTNVNRAFPHLRHGESRQDIQNLVKAINAFRNRVAHHEPVLDMNITDIHGKIIRLTELRCVETAAWMRHYSTVGAVVRTRPRRDGTMANSLSTKLDKNYVSAMPDTQLSDLVGAIDEKHAAIICMDQNGRPMAAFTSLDVTRYISARAKELDGLIALTEHTVADLINNIAIDERWVTMDEAEPVSLAVKELQKPRIQVLVGIERESGKATGAIVRAHRRY</sequence>
<organism evidence="1 2">
    <name type="scientific">Phyllobacterium phragmitis</name>
    <dbReference type="NCBI Taxonomy" id="2670329"/>
    <lineage>
        <taxon>Bacteria</taxon>
        <taxon>Pseudomonadati</taxon>
        <taxon>Pseudomonadota</taxon>
        <taxon>Alphaproteobacteria</taxon>
        <taxon>Hyphomicrobiales</taxon>
        <taxon>Phyllobacteriaceae</taxon>
        <taxon>Phyllobacterium</taxon>
    </lineage>
</organism>
<accession>A0A2S9IJ63</accession>
<reference evidence="1 2" key="1">
    <citation type="submission" date="2018-02" db="EMBL/GenBank/DDBJ databases">
        <title>The draft genome of Phyllobacterium sp. 1N-3.</title>
        <authorList>
            <person name="Liu L."/>
            <person name="Li L."/>
            <person name="Zhang X."/>
            <person name="Wang T."/>
            <person name="Liang L."/>
        </authorList>
    </citation>
    <scope>NUCLEOTIDE SEQUENCE [LARGE SCALE GENOMIC DNA]</scope>
    <source>
        <strain evidence="1 2">1N-3</strain>
    </source>
</reference>
<dbReference type="InterPro" id="IPR011664">
    <property type="entry name" value="Abi_system_AbiD/AbiF-like"/>
</dbReference>
<dbReference type="Proteomes" id="UP000239434">
    <property type="component" value="Unassembled WGS sequence"/>
</dbReference>
<name>A0A2S9IJ63_9HYPH</name>
<keyword evidence="2" id="KW-1185">Reference proteome</keyword>
<protein>
    <recommendedName>
        <fullName evidence="3">Abi family protein</fullName>
    </recommendedName>
</protein>
<evidence type="ECO:0000313" key="2">
    <source>
        <dbReference type="Proteomes" id="UP000239434"/>
    </source>
</evidence>
<dbReference type="AlphaFoldDB" id="A0A2S9IJ63"/>